<dbReference type="InterPro" id="IPR035985">
    <property type="entry name" value="Ubiquitin-activating_enz"/>
</dbReference>
<dbReference type="PROSITE" id="PS50206">
    <property type="entry name" value="RHODANESE_3"/>
    <property type="match status" value="1"/>
</dbReference>
<name>A0A1R1LEL8_9MICC</name>
<dbReference type="CDD" id="cd00158">
    <property type="entry name" value="RHOD"/>
    <property type="match status" value="1"/>
</dbReference>
<dbReference type="GO" id="GO:0008641">
    <property type="term" value="F:ubiquitin-like modifier activating enzyme activity"/>
    <property type="evidence" value="ECO:0007669"/>
    <property type="project" value="InterPro"/>
</dbReference>
<gene>
    <name evidence="2" type="ORF">BKD30_05285</name>
</gene>
<dbReference type="OrthoDB" id="9804286at2"/>
<dbReference type="PANTHER" id="PTHR44086:SF13">
    <property type="entry name" value="THIOSULFATE SULFURTRANSFERASE PSPE"/>
    <property type="match status" value="1"/>
</dbReference>
<organism evidence="2 3">
    <name type="scientific">Tersicoccus phoenicis</name>
    <dbReference type="NCBI Taxonomy" id="554083"/>
    <lineage>
        <taxon>Bacteria</taxon>
        <taxon>Bacillati</taxon>
        <taxon>Actinomycetota</taxon>
        <taxon>Actinomycetes</taxon>
        <taxon>Micrococcales</taxon>
        <taxon>Micrococcaceae</taxon>
        <taxon>Tersicoccus</taxon>
    </lineage>
</organism>
<dbReference type="SUPFAM" id="SSF69572">
    <property type="entry name" value="Activating enzymes of the ubiquitin-like proteins"/>
    <property type="match status" value="1"/>
</dbReference>
<evidence type="ECO:0000259" key="1">
    <source>
        <dbReference type="PROSITE" id="PS50206"/>
    </source>
</evidence>
<dbReference type="STRING" id="554083.BKD30_05285"/>
<evidence type="ECO:0000313" key="3">
    <source>
        <dbReference type="Proteomes" id="UP000187085"/>
    </source>
</evidence>
<sequence>MLGALCGIVGSVMALEAIKLITGCGEPLIGRLAIIDSWSLSWSEYPITRDPERSKTTRVAEPPTTACHVEPVAPSIDVAALQARLESSDGANPGFELIDVREPNEWEIVHIPGSRLIPKDVILSGDFDSVRRDQDCVLICKSGVRSTLVANYLRGQGFGRVMSVEGGIIAWTERYAPHLNRY</sequence>
<dbReference type="PANTHER" id="PTHR44086">
    <property type="entry name" value="THIOSULFATE SULFURTRANSFERASE RDL2, MITOCHONDRIAL-RELATED"/>
    <property type="match status" value="1"/>
</dbReference>
<dbReference type="EMBL" id="MRDE01000024">
    <property type="protein sequence ID" value="OMH25990.1"/>
    <property type="molecule type" value="Genomic_DNA"/>
</dbReference>
<dbReference type="Proteomes" id="UP000187085">
    <property type="component" value="Unassembled WGS sequence"/>
</dbReference>
<dbReference type="Pfam" id="PF00581">
    <property type="entry name" value="Rhodanese"/>
    <property type="match status" value="1"/>
</dbReference>
<dbReference type="Gene3D" id="3.40.50.720">
    <property type="entry name" value="NAD(P)-binding Rossmann-like Domain"/>
    <property type="match status" value="1"/>
</dbReference>
<reference evidence="2 3" key="1">
    <citation type="submission" date="2016-12" db="EMBL/GenBank/DDBJ databases">
        <title>Draft genome of Tersicoccus phoenicis 1P05MA.</title>
        <authorList>
            <person name="Nakajima Y."/>
            <person name="Yoshizawa S."/>
            <person name="Nakamura K."/>
            <person name="Ogura Y."/>
            <person name="Hayashi T."/>
            <person name="Kogure K."/>
        </authorList>
    </citation>
    <scope>NUCLEOTIDE SEQUENCE [LARGE SCALE GENOMIC DNA]</scope>
    <source>
        <strain evidence="2 3">1p05MA</strain>
    </source>
</reference>
<keyword evidence="3" id="KW-1185">Reference proteome</keyword>
<dbReference type="SMART" id="SM00450">
    <property type="entry name" value="RHOD"/>
    <property type="match status" value="1"/>
</dbReference>
<proteinExistence type="predicted"/>
<dbReference type="InterPro" id="IPR000594">
    <property type="entry name" value="ThiF_NAD_FAD-bd"/>
</dbReference>
<protein>
    <recommendedName>
        <fullName evidence="1">Rhodanese domain-containing protein</fullName>
    </recommendedName>
</protein>
<comment type="caution">
    <text evidence="2">The sequence shown here is derived from an EMBL/GenBank/DDBJ whole genome shotgun (WGS) entry which is preliminary data.</text>
</comment>
<dbReference type="InterPro" id="IPR036873">
    <property type="entry name" value="Rhodanese-like_dom_sf"/>
</dbReference>
<dbReference type="Gene3D" id="3.40.250.10">
    <property type="entry name" value="Rhodanese-like domain"/>
    <property type="match status" value="1"/>
</dbReference>
<dbReference type="InterPro" id="IPR001763">
    <property type="entry name" value="Rhodanese-like_dom"/>
</dbReference>
<dbReference type="SUPFAM" id="SSF52821">
    <property type="entry name" value="Rhodanese/Cell cycle control phosphatase"/>
    <property type="match status" value="1"/>
</dbReference>
<dbReference type="Pfam" id="PF00899">
    <property type="entry name" value="ThiF"/>
    <property type="match status" value="1"/>
</dbReference>
<accession>A0A1R1LEL8</accession>
<feature type="domain" description="Rhodanese" evidence="1">
    <location>
        <begin position="91"/>
        <end position="180"/>
    </location>
</feature>
<dbReference type="AlphaFoldDB" id="A0A1R1LEL8"/>
<dbReference type="GO" id="GO:0004792">
    <property type="term" value="F:thiosulfate-cyanide sulfurtransferase activity"/>
    <property type="evidence" value="ECO:0007669"/>
    <property type="project" value="TreeGrafter"/>
</dbReference>
<evidence type="ECO:0000313" key="2">
    <source>
        <dbReference type="EMBL" id="OMH25990.1"/>
    </source>
</evidence>